<dbReference type="Pfam" id="PF04542">
    <property type="entry name" value="Sigma70_r2"/>
    <property type="match status" value="1"/>
</dbReference>
<gene>
    <name evidence="7" type="ORF">IX84_06000</name>
</gene>
<dbReference type="GO" id="GO:0003677">
    <property type="term" value="F:DNA binding"/>
    <property type="evidence" value="ECO:0007669"/>
    <property type="project" value="InterPro"/>
</dbReference>
<proteinExistence type="inferred from homology"/>
<dbReference type="SUPFAM" id="SSF88946">
    <property type="entry name" value="Sigma2 domain of RNA polymerase sigma factors"/>
    <property type="match status" value="1"/>
</dbReference>
<dbReference type="Gene3D" id="1.10.10.10">
    <property type="entry name" value="Winged helix-like DNA-binding domain superfamily/Winged helix DNA-binding domain"/>
    <property type="match status" value="1"/>
</dbReference>
<dbReference type="PANTHER" id="PTHR43133:SF51">
    <property type="entry name" value="RNA POLYMERASE SIGMA FACTOR"/>
    <property type="match status" value="1"/>
</dbReference>
<dbReference type="STRING" id="1524460.IX84_06000"/>
<evidence type="ECO:0000256" key="4">
    <source>
        <dbReference type="ARBA" id="ARBA00023163"/>
    </source>
</evidence>
<protein>
    <submittedName>
        <fullName evidence="7">ECF subfamily RNA polymerase sigma-24 subunit</fullName>
    </submittedName>
</protein>
<keyword evidence="2" id="KW-0805">Transcription regulation</keyword>
<dbReference type="GO" id="GO:0016987">
    <property type="term" value="F:sigma factor activity"/>
    <property type="evidence" value="ECO:0007669"/>
    <property type="project" value="UniProtKB-KW"/>
</dbReference>
<name>A0A098SBA3_9BACT</name>
<keyword evidence="3" id="KW-0731">Sigma factor</keyword>
<dbReference type="Proteomes" id="UP000029736">
    <property type="component" value="Unassembled WGS sequence"/>
</dbReference>
<dbReference type="InterPro" id="IPR013249">
    <property type="entry name" value="RNA_pol_sigma70_r4_t2"/>
</dbReference>
<accession>A0A098SBA3</accession>
<evidence type="ECO:0000256" key="2">
    <source>
        <dbReference type="ARBA" id="ARBA00023015"/>
    </source>
</evidence>
<keyword evidence="8" id="KW-1185">Reference proteome</keyword>
<evidence type="ECO:0000256" key="3">
    <source>
        <dbReference type="ARBA" id="ARBA00023082"/>
    </source>
</evidence>
<dbReference type="InterPro" id="IPR013324">
    <property type="entry name" value="RNA_pol_sigma_r3/r4-like"/>
</dbReference>
<evidence type="ECO:0000259" key="5">
    <source>
        <dbReference type="Pfam" id="PF04542"/>
    </source>
</evidence>
<dbReference type="CDD" id="cd06171">
    <property type="entry name" value="Sigma70_r4"/>
    <property type="match status" value="1"/>
</dbReference>
<dbReference type="InterPro" id="IPR007627">
    <property type="entry name" value="RNA_pol_sigma70_r2"/>
</dbReference>
<evidence type="ECO:0000259" key="6">
    <source>
        <dbReference type="Pfam" id="PF08281"/>
    </source>
</evidence>
<comment type="similarity">
    <text evidence="1">Belongs to the sigma-70 factor family. ECF subfamily.</text>
</comment>
<dbReference type="InterPro" id="IPR036388">
    <property type="entry name" value="WH-like_DNA-bd_sf"/>
</dbReference>
<dbReference type="Gene3D" id="1.10.1740.10">
    <property type="match status" value="1"/>
</dbReference>
<comment type="caution">
    <text evidence="7">The sequence shown here is derived from an EMBL/GenBank/DDBJ whole genome shotgun (WGS) entry which is preliminary data.</text>
</comment>
<keyword evidence="4" id="KW-0804">Transcription</keyword>
<dbReference type="Pfam" id="PF08281">
    <property type="entry name" value="Sigma70_r4_2"/>
    <property type="match status" value="1"/>
</dbReference>
<dbReference type="AlphaFoldDB" id="A0A098SBA3"/>
<dbReference type="EMBL" id="JPOS01000013">
    <property type="protein sequence ID" value="KGE88938.1"/>
    <property type="molecule type" value="Genomic_DNA"/>
</dbReference>
<feature type="domain" description="RNA polymerase sigma factor 70 region 4 type 2" evidence="6">
    <location>
        <begin position="120"/>
        <end position="171"/>
    </location>
</feature>
<feature type="domain" description="RNA polymerase sigma-70 region 2" evidence="5">
    <location>
        <begin position="22"/>
        <end position="89"/>
    </location>
</feature>
<reference evidence="7 8" key="1">
    <citation type="journal article" date="2014" name="Int. J. Syst. Evol. Microbiol.">
        <title>Phaeodactylibacter xiamenensis gen. nov., sp. nov., a member of the family Saprospiraceae isolated from the marine alga Phaeodactylum tricornutum.</title>
        <authorList>
            <person name="Chen Z.Jr."/>
            <person name="Lei X."/>
            <person name="Lai Q."/>
            <person name="Li Y."/>
            <person name="Zhang B."/>
            <person name="Zhang J."/>
            <person name="Zhang H."/>
            <person name="Yang L."/>
            <person name="Zheng W."/>
            <person name="Tian Y."/>
            <person name="Yu Z."/>
            <person name="Xu H.Jr."/>
            <person name="Zheng T."/>
        </authorList>
    </citation>
    <scope>NUCLEOTIDE SEQUENCE [LARGE SCALE GENOMIC DNA]</scope>
    <source>
        <strain evidence="7 8">KD52</strain>
    </source>
</reference>
<dbReference type="InterPro" id="IPR013325">
    <property type="entry name" value="RNA_pol_sigma_r2"/>
</dbReference>
<evidence type="ECO:0000256" key="1">
    <source>
        <dbReference type="ARBA" id="ARBA00010641"/>
    </source>
</evidence>
<organism evidence="7 8">
    <name type="scientific">Phaeodactylibacter xiamenensis</name>
    <dbReference type="NCBI Taxonomy" id="1524460"/>
    <lineage>
        <taxon>Bacteria</taxon>
        <taxon>Pseudomonadati</taxon>
        <taxon>Bacteroidota</taxon>
        <taxon>Saprospiria</taxon>
        <taxon>Saprospirales</taxon>
        <taxon>Haliscomenobacteraceae</taxon>
        <taxon>Phaeodactylibacter</taxon>
    </lineage>
</organism>
<sequence length="185" mass="21762">MKDLKVIHSYLETQAAACFKVLYDRYVGRIYAKCISMLKDDALAQDATQEIFTKVFLNLSRFKEQSRFSTWVYSITYNYCIDYLRRKKKQKDLFSDDMEQAPDLAEEEVSDKIIFEIELDQLEQVLQEIPDSDRMVLLMKYQDRMSIKEIADIIGKTESAVKMKIKRAKAKAQETRQALFPQPIM</sequence>
<dbReference type="RefSeq" id="WP_044217437.1">
    <property type="nucleotide sequence ID" value="NZ_JBKAGJ010000001.1"/>
</dbReference>
<dbReference type="NCBIfam" id="TIGR02937">
    <property type="entry name" value="sigma70-ECF"/>
    <property type="match status" value="1"/>
</dbReference>
<dbReference type="OrthoDB" id="1027298at2"/>
<dbReference type="GO" id="GO:0006352">
    <property type="term" value="P:DNA-templated transcription initiation"/>
    <property type="evidence" value="ECO:0007669"/>
    <property type="project" value="InterPro"/>
</dbReference>
<dbReference type="SUPFAM" id="SSF88659">
    <property type="entry name" value="Sigma3 and sigma4 domains of RNA polymerase sigma factors"/>
    <property type="match status" value="1"/>
</dbReference>
<dbReference type="PANTHER" id="PTHR43133">
    <property type="entry name" value="RNA POLYMERASE ECF-TYPE SIGMA FACTO"/>
    <property type="match status" value="1"/>
</dbReference>
<evidence type="ECO:0000313" key="7">
    <source>
        <dbReference type="EMBL" id="KGE88938.1"/>
    </source>
</evidence>
<dbReference type="InterPro" id="IPR014284">
    <property type="entry name" value="RNA_pol_sigma-70_dom"/>
</dbReference>
<dbReference type="InterPro" id="IPR039425">
    <property type="entry name" value="RNA_pol_sigma-70-like"/>
</dbReference>
<evidence type="ECO:0000313" key="8">
    <source>
        <dbReference type="Proteomes" id="UP000029736"/>
    </source>
</evidence>